<name>A0A371E763_MUCPR</name>
<evidence type="ECO:0000313" key="2">
    <source>
        <dbReference type="EMBL" id="RDX61837.1"/>
    </source>
</evidence>
<proteinExistence type="predicted"/>
<dbReference type="EMBL" id="QJKJ01015868">
    <property type="protein sequence ID" value="RDX61837.1"/>
    <property type="molecule type" value="Genomic_DNA"/>
</dbReference>
<keyword evidence="3" id="KW-1185">Reference proteome</keyword>
<accession>A0A371E763</accession>
<dbReference type="Proteomes" id="UP000257109">
    <property type="component" value="Unassembled WGS sequence"/>
</dbReference>
<feature type="non-terminal residue" evidence="2">
    <location>
        <position position="1"/>
    </location>
</feature>
<sequence>FDSKDDEINDNVSNTYLNWEQQDHIFTSRLLTSMLWNLFSNLVKTRTILCLTNSSKNKSTAIRSRINTKEQIATSFNGQGRNTQGGGIQGQSFKGKGGGIQESRKKHSRWRNSGVSTHVISYGMKLMAKTPYSRDNKVKVANRGEAHIKHIGKAFFLSPHHSRPFFSK</sequence>
<feature type="non-terminal residue" evidence="2">
    <location>
        <position position="168"/>
    </location>
</feature>
<evidence type="ECO:0000256" key="1">
    <source>
        <dbReference type="SAM" id="MobiDB-lite"/>
    </source>
</evidence>
<comment type="caution">
    <text evidence="2">The sequence shown here is derived from an EMBL/GenBank/DDBJ whole genome shotgun (WGS) entry which is preliminary data.</text>
</comment>
<organism evidence="2 3">
    <name type="scientific">Mucuna pruriens</name>
    <name type="common">Velvet bean</name>
    <name type="synonym">Dolichos pruriens</name>
    <dbReference type="NCBI Taxonomy" id="157652"/>
    <lineage>
        <taxon>Eukaryota</taxon>
        <taxon>Viridiplantae</taxon>
        <taxon>Streptophyta</taxon>
        <taxon>Embryophyta</taxon>
        <taxon>Tracheophyta</taxon>
        <taxon>Spermatophyta</taxon>
        <taxon>Magnoliopsida</taxon>
        <taxon>eudicotyledons</taxon>
        <taxon>Gunneridae</taxon>
        <taxon>Pentapetalae</taxon>
        <taxon>rosids</taxon>
        <taxon>fabids</taxon>
        <taxon>Fabales</taxon>
        <taxon>Fabaceae</taxon>
        <taxon>Papilionoideae</taxon>
        <taxon>50 kb inversion clade</taxon>
        <taxon>NPAAA clade</taxon>
        <taxon>indigoferoid/millettioid clade</taxon>
        <taxon>Phaseoleae</taxon>
        <taxon>Mucuna</taxon>
    </lineage>
</organism>
<gene>
    <name evidence="2" type="ORF">CR513_59892</name>
</gene>
<protein>
    <submittedName>
        <fullName evidence="2">Uncharacterized protein</fullName>
    </submittedName>
</protein>
<dbReference type="AlphaFoldDB" id="A0A371E763"/>
<feature type="compositionally biased region" description="Gly residues" evidence="1">
    <location>
        <begin position="83"/>
        <end position="100"/>
    </location>
</feature>
<reference evidence="2" key="1">
    <citation type="submission" date="2018-05" db="EMBL/GenBank/DDBJ databases">
        <title>Draft genome of Mucuna pruriens seed.</title>
        <authorList>
            <person name="Nnadi N.E."/>
            <person name="Vos R."/>
            <person name="Hasami M.H."/>
            <person name="Devisetty U.K."/>
            <person name="Aguiy J.C."/>
        </authorList>
    </citation>
    <scope>NUCLEOTIDE SEQUENCE [LARGE SCALE GENOMIC DNA]</scope>
    <source>
        <strain evidence="2">JCA_2017</strain>
    </source>
</reference>
<evidence type="ECO:0000313" key="3">
    <source>
        <dbReference type="Proteomes" id="UP000257109"/>
    </source>
</evidence>
<feature type="region of interest" description="Disordered" evidence="1">
    <location>
        <begin position="76"/>
        <end position="111"/>
    </location>
</feature>